<name>A0A7H0JXM3_9CORY</name>
<sequence>MKIRKRAVAAAITFSLMAAPITPVAQAQTPSVSTTTEAAELIGMLAQILPANNKQITQALTALALVIAGIAVVAPLVEAGSSIRNGTAVSQGVKTRRITVGGKTRSYDVVLPAGHSADKSYPVIIGFGGWQHDAARTRDYERFETATDGAIVIYAQGVDNAWAGAPYAKTSIDEDIAYVRALIDDASQTFGADPDHVAVAGLSNGGGFAAALACHAPETITAAAAVAGAYYSPTVTGCERGAVPVLLMHGTNDDIVGYDGGVRHGASFEAVKDVFGTLGRKNGCVMLPRESRTGNVTTIEPLNCDAETRLQRIEGGGHTWFTNPSASAETARFLLQYL</sequence>
<proteinExistence type="predicted"/>
<gene>
    <name evidence="11" type="ORF">H7348_00335</name>
    <name evidence="12" type="ORF">IAU68_08865</name>
</gene>
<evidence type="ECO:0000313" key="11">
    <source>
        <dbReference type="EMBL" id="MBC3177767.1"/>
    </source>
</evidence>
<comment type="subcellular location">
    <subcellularLocation>
        <location evidence="1">Secreted</location>
    </subcellularLocation>
</comment>
<evidence type="ECO:0000256" key="6">
    <source>
        <dbReference type="ARBA" id="ARBA00023277"/>
    </source>
</evidence>
<evidence type="ECO:0000256" key="4">
    <source>
        <dbReference type="ARBA" id="ARBA00022729"/>
    </source>
</evidence>
<keyword evidence="8" id="KW-0472">Membrane</keyword>
<evidence type="ECO:0000313" key="12">
    <source>
        <dbReference type="EMBL" id="QNP89789.1"/>
    </source>
</evidence>
<keyword evidence="2" id="KW-0964">Secreted</keyword>
<organism evidence="12 13">
    <name type="scientific">Corynebacterium lujinxingii</name>
    <dbReference type="NCBI Taxonomy" id="2763010"/>
    <lineage>
        <taxon>Bacteria</taxon>
        <taxon>Bacillati</taxon>
        <taxon>Actinomycetota</taxon>
        <taxon>Actinomycetes</taxon>
        <taxon>Mycobacteriales</taxon>
        <taxon>Corynebacteriaceae</taxon>
        <taxon>Corynebacterium</taxon>
    </lineage>
</organism>
<keyword evidence="14" id="KW-1185">Reference proteome</keyword>
<keyword evidence="3" id="KW-0858">Xylan degradation</keyword>
<dbReference type="PANTHER" id="PTHR38050">
    <property type="match status" value="1"/>
</dbReference>
<evidence type="ECO:0000313" key="13">
    <source>
        <dbReference type="Proteomes" id="UP000516235"/>
    </source>
</evidence>
<accession>A0A7H0JXM3</accession>
<evidence type="ECO:0000259" key="10">
    <source>
        <dbReference type="Pfam" id="PF01738"/>
    </source>
</evidence>
<dbReference type="GO" id="GO:0005576">
    <property type="term" value="C:extracellular region"/>
    <property type="evidence" value="ECO:0007669"/>
    <property type="project" value="UniProtKB-SubCell"/>
</dbReference>
<protein>
    <submittedName>
        <fullName evidence="12">Alpha/beta hydrolase fold domain-containing protein</fullName>
    </submittedName>
</protein>
<evidence type="ECO:0000256" key="2">
    <source>
        <dbReference type="ARBA" id="ARBA00022525"/>
    </source>
</evidence>
<dbReference type="Gene3D" id="3.40.50.1820">
    <property type="entry name" value="alpha/beta hydrolase"/>
    <property type="match status" value="1"/>
</dbReference>
<dbReference type="GO" id="GO:0030600">
    <property type="term" value="F:feruloyl esterase activity"/>
    <property type="evidence" value="ECO:0007669"/>
    <property type="project" value="InterPro"/>
</dbReference>
<feature type="transmembrane region" description="Helical" evidence="8">
    <location>
        <begin position="59"/>
        <end position="77"/>
    </location>
</feature>
<keyword evidence="8" id="KW-1133">Transmembrane helix</keyword>
<dbReference type="AlphaFoldDB" id="A0A7H0JXM3"/>
<evidence type="ECO:0000256" key="8">
    <source>
        <dbReference type="SAM" id="Phobius"/>
    </source>
</evidence>
<evidence type="ECO:0000256" key="7">
    <source>
        <dbReference type="ARBA" id="ARBA00023326"/>
    </source>
</evidence>
<dbReference type="Proteomes" id="UP000516235">
    <property type="component" value="Chromosome"/>
</dbReference>
<reference evidence="13 14" key="1">
    <citation type="submission" date="2020-08" db="EMBL/GenBank/DDBJ databases">
        <title>novel species in genus Corynebacterium.</title>
        <authorList>
            <person name="Zhang G."/>
        </authorList>
    </citation>
    <scope>NUCLEOTIDE SEQUENCE [LARGE SCALE GENOMIC DNA]</scope>
    <source>
        <strain evidence="12">Zg-917</strain>
        <strain evidence="13 14">zg-917</strain>
    </source>
</reference>
<keyword evidence="8" id="KW-0812">Transmembrane</keyword>
<dbReference type="GO" id="GO:0045493">
    <property type="term" value="P:xylan catabolic process"/>
    <property type="evidence" value="ECO:0007669"/>
    <property type="project" value="UniProtKB-KW"/>
</dbReference>
<keyword evidence="4 9" id="KW-0732">Signal</keyword>
<feature type="signal peptide" evidence="9">
    <location>
        <begin position="1"/>
        <end position="27"/>
    </location>
</feature>
<keyword evidence="6" id="KW-0119">Carbohydrate metabolism</keyword>
<dbReference type="Proteomes" id="UP000642876">
    <property type="component" value="Unassembled WGS sequence"/>
</dbReference>
<feature type="domain" description="Dienelactone hydrolase" evidence="10">
    <location>
        <begin position="180"/>
        <end position="258"/>
    </location>
</feature>
<dbReference type="InterPro" id="IPR002925">
    <property type="entry name" value="Dienelactn_hydro"/>
</dbReference>
<dbReference type="Pfam" id="PF01738">
    <property type="entry name" value="DLH"/>
    <property type="match status" value="1"/>
</dbReference>
<evidence type="ECO:0000256" key="3">
    <source>
        <dbReference type="ARBA" id="ARBA00022651"/>
    </source>
</evidence>
<dbReference type="KEGG" id="cluj:IAU68_08865"/>
<dbReference type="SUPFAM" id="SSF53474">
    <property type="entry name" value="alpha/beta-Hydrolases"/>
    <property type="match status" value="1"/>
</dbReference>
<evidence type="ECO:0000313" key="14">
    <source>
        <dbReference type="Proteomes" id="UP000642876"/>
    </source>
</evidence>
<keyword evidence="7" id="KW-0624">Polysaccharide degradation</keyword>
<keyword evidence="5 12" id="KW-0378">Hydrolase</keyword>
<dbReference type="InterPro" id="IPR029058">
    <property type="entry name" value="AB_hydrolase_fold"/>
</dbReference>
<dbReference type="PANTHER" id="PTHR38050:SF2">
    <property type="entry name" value="FERULOYL ESTERASE C-RELATED"/>
    <property type="match status" value="1"/>
</dbReference>
<dbReference type="InterPro" id="IPR043595">
    <property type="entry name" value="FaeB/C/D"/>
</dbReference>
<dbReference type="RefSeq" id="WP_171192932.1">
    <property type="nucleotide sequence ID" value="NZ_CP061032.1"/>
</dbReference>
<dbReference type="EMBL" id="CP061032">
    <property type="protein sequence ID" value="QNP89789.1"/>
    <property type="molecule type" value="Genomic_DNA"/>
</dbReference>
<evidence type="ECO:0000256" key="9">
    <source>
        <dbReference type="SAM" id="SignalP"/>
    </source>
</evidence>
<evidence type="ECO:0000256" key="5">
    <source>
        <dbReference type="ARBA" id="ARBA00022801"/>
    </source>
</evidence>
<evidence type="ECO:0000256" key="1">
    <source>
        <dbReference type="ARBA" id="ARBA00004613"/>
    </source>
</evidence>
<dbReference type="EMBL" id="JACMYE010000001">
    <property type="protein sequence ID" value="MBC3177767.1"/>
    <property type="molecule type" value="Genomic_DNA"/>
</dbReference>
<feature type="chain" id="PRO_5028819207" evidence="9">
    <location>
        <begin position="28"/>
        <end position="338"/>
    </location>
</feature>